<comment type="caution">
    <text evidence="1">The sequence shown here is derived from an EMBL/GenBank/DDBJ whole genome shotgun (WGS) entry which is preliminary data.</text>
</comment>
<gene>
    <name evidence="1" type="ORF">F5148DRAFT_18069</name>
</gene>
<reference evidence="1" key="1">
    <citation type="submission" date="2021-03" db="EMBL/GenBank/DDBJ databases">
        <title>Evolutionary priming and transition to the ectomycorrhizal habit in an iconic lineage of mushroom-forming fungi: is preadaptation a requirement?</title>
        <authorList>
            <consortium name="DOE Joint Genome Institute"/>
            <person name="Looney B.P."/>
            <person name="Miyauchi S."/>
            <person name="Morin E."/>
            <person name="Drula E."/>
            <person name="Courty P.E."/>
            <person name="Chicoki N."/>
            <person name="Fauchery L."/>
            <person name="Kohler A."/>
            <person name="Kuo A."/>
            <person name="LaButti K."/>
            <person name="Pangilinan J."/>
            <person name="Lipzen A."/>
            <person name="Riley R."/>
            <person name="Andreopoulos W."/>
            <person name="He G."/>
            <person name="Johnson J."/>
            <person name="Barry K.W."/>
            <person name="Grigoriev I.V."/>
            <person name="Nagy L."/>
            <person name="Hibbett D."/>
            <person name="Henrissat B."/>
            <person name="Matheny P.B."/>
            <person name="Labbe J."/>
            <person name="Martin A.F."/>
        </authorList>
    </citation>
    <scope>NUCLEOTIDE SEQUENCE</scope>
    <source>
        <strain evidence="1">BPL698</strain>
    </source>
</reference>
<dbReference type="EMBL" id="JAGFNK010000010">
    <property type="protein sequence ID" value="KAI9512341.1"/>
    <property type="molecule type" value="Genomic_DNA"/>
</dbReference>
<protein>
    <submittedName>
        <fullName evidence="1">Uncharacterized protein</fullName>
    </submittedName>
</protein>
<proteinExistence type="predicted"/>
<accession>A0ACC0UM94</accession>
<name>A0ACC0UM94_9AGAM</name>
<evidence type="ECO:0000313" key="2">
    <source>
        <dbReference type="Proteomes" id="UP001207468"/>
    </source>
</evidence>
<keyword evidence="2" id="KW-1185">Reference proteome</keyword>
<evidence type="ECO:0000313" key="1">
    <source>
        <dbReference type="EMBL" id="KAI9512341.1"/>
    </source>
</evidence>
<sequence>MILSIASSIPHPSTSSTIVPAKKFSAVNVNKRFLEQNNPTPGASQIPSSSVSSKIASTTVKSPPPPATPQSRLVSTKLIKLPPSSAGPGTGWTRPPSTASSLAPSPVSGSASSAPPTVPAPISHGPSQLPHSGKVIHPPPRGAMQVPSTSKSEPVNGSSKPAWRTVKQGGSTTGVVPPLGVQNEFPTAAEAQGRLNGVQEKKQSSSLGTSNPNFCGDRG</sequence>
<organism evidence="1 2">
    <name type="scientific">Russula earlei</name>
    <dbReference type="NCBI Taxonomy" id="71964"/>
    <lineage>
        <taxon>Eukaryota</taxon>
        <taxon>Fungi</taxon>
        <taxon>Dikarya</taxon>
        <taxon>Basidiomycota</taxon>
        <taxon>Agaricomycotina</taxon>
        <taxon>Agaricomycetes</taxon>
        <taxon>Russulales</taxon>
        <taxon>Russulaceae</taxon>
        <taxon>Russula</taxon>
    </lineage>
</organism>
<dbReference type="Proteomes" id="UP001207468">
    <property type="component" value="Unassembled WGS sequence"/>
</dbReference>